<protein>
    <submittedName>
        <fullName evidence="2">DUF4157 domain-containing protein</fullName>
    </submittedName>
</protein>
<evidence type="ECO:0000313" key="2">
    <source>
        <dbReference type="EMBL" id="MBE4748535.1"/>
    </source>
</evidence>
<dbReference type="PROSITE" id="PS51257">
    <property type="entry name" value="PROKAR_LIPOPROTEIN"/>
    <property type="match status" value="1"/>
</dbReference>
<organism evidence="2 3">
    <name type="scientific">Corallococcus soli</name>
    <dbReference type="NCBI Taxonomy" id="2710757"/>
    <lineage>
        <taxon>Bacteria</taxon>
        <taxon>Pseudomonadati</taxon>
        <taxon>Myxococcota</taxon>
        <taxon>Myxococcia</taxon>
        <taxon>Myxococcales</taxon>
        <taxon>Cystobacterineae</taxon>
        <taxon>Myxococcaceae</taxon>
        <taxon>Corallococcus</taxon>
    </lineage>
</organism>
<reference evidence="2 3" key="1">
    <citation type="submission" date="2020-02" db="EMBL/GenBank/DDBJ databases">
        <authorList>
            <person name="Babadi Z.K."/>
            <person name="Risdian C."/>
            <person name="Ebrahimipour G.H."/>
            <person name="Wink J."/>
        </authorList>
    </citation>
    <scope>NUCLEOTIDE SEQUENCE [LARGE SCALE GENOMIC DNA]</scope>
    <source>
        <strain evidence="2 3">ZKHCc1 1396</strain>
    </source>
</reference>
<dbReference type="InterPro" id="IPR025295">
    <property type="entry name" value="eCIS_core_dom"/>
</dbReference>
<gene>
    <name evidence="2" type="ORF">G4177_10200</name>
</gene>
<feature type="domain" description="eCIS core" evidence="1">
    <location>
        <begin position="23"/>
        <end position="95"/>
    </location>
</feature>
<dbReference type="Proteomes" id="UP001516472">
    <property type="component" value="Unassembled WGS sequence"/>
</dbReference>
<proteinExistence type="predicted"/>
<dbReference type="Pfam" id="PF13699">
    <property type="entry name" value="eCIS_core"/>
    <property type="match status" value="1"/>
</dbReference>
<keyword evidence="3" id="KW-1185">Reference proteome</keyword>
<accession>A0ABR9PKV4</accession>
<dbReference type="RefSeq" id="WP_193347924.1">
    <property type="nucleotide sequence ID" value="NZ_CBCSIP010000024.1"/>
</dbReference>
<name>A0ABR9PKV4_9BACT</name>
<evidence type="ECO:0000313" key="3">
    <source>
        <dbReference type="Proteomes" id="UP001516472"/>
    </source>
</evidence>
<evidence type="ECO:0000259" key="1">
    <source>
        <dbReference type="Pfam" id="PF13699"/>
    </source>
</evidence>
<sequence length="599" mass="65691">MDAQHRWISPALLTQACARGWALPNRLRVRFERAFGAELSGVRLHEHPLVARLGAQALCWGEQILFAPGALELDSARGARILAHELVHVLQQRAGRAPYGNGGTGLLVDEALEAEAEALAVRALAGERAHLAAPGASGGRWASPTPALQAYHVIPNAQFVAQDVNLHNATFETQRDGVQPHPHLKTRADTFLLDAGSTNVMVRANNQVALRVSDDNELAIEDTDPHHEQAKHFFATDKAISRCNRALKSAGSRYRIAKIPGPCYLEIGPPAQPGCLPFLSGPGPKRLFQVMMSENGQLVPSVAQNCNEISGKVMGEQQDPQRTAKFKQSGNQLFHNLPRWQLGGWSPAYAAHGDIPFRLAVLITTFLFHGQGEGPNAAAARQLAVNDYQVGLQHALAGATTPNAQMAALAGYYGPIGLNYGRLVNRVRAHAPMTLNGVNLNGPTLRARFEQILFRLGLNAYADTRVGDAFQTYSVGAMERYQDAQLRNWMRMRDEVAPRPAVLVPPPVYSAPVWEYHWGGVVAESGADRITFENYARNYEDRDGPQLNGGETRWFFQMTRVPTQVNDPLIAQSWHESCYAHGFANALTMTVSKISRCER</sequence>
<dbReference type="EMBL" id="JAAIYO010000002">
    <property type="protein sequence ID" value="MBE4748535.1"/>
    <property type="molecule type" value="Genomic_DNA"/>
</dbReference>
<comment type="caution">
    <text evidence="2">The sequence shown here is derived from an EMBL/GenBank/DDBJ whole genome shotgun (WGS) entry which is preliminary data.</text>
</comment>